<proteinExistence type="predicted"/>
<organism evidence="2 3">
    <name type="scientific">Neobacillus thermocopriae</name>
    <dbReference type="NCBI Taxonomy" id="1215031"/>
    <lineage>
        <taxon>Bacteria</taxon>
        <taxon>Bacillati</taxon>
        <taxon>Bacillota</taxon>
        <taxon>Bacilli</taxon>
        <taxon>Bacillales</taxon>
        <taxon>Bacillaceae</taxon>
        <taxon>Neobacillus</taxon>
    </lineage>
</organism>
<feature type="transmembrane region" description="Helical" evidence="1">
    <location>
        <begin position="12"/>
        <end position="32"/>
    </location>
</feature>
<dbReference type="Pfam" id="PF01944">
    <property type="entry name" value="SpoIIM"/>
    <property type="match status" value="1"/>
</dbReference>
<keyword evidence="3" id="KW-1185">Reference proteome</keyword>
<evidence type="ECO:0000313" key="3">
    <source>
        <dbReference type="Proteomes" id="UP000481621"/>
    </source>
</evidence>
<evidence type="ECO:0000313" key="2">
    <source>
        <dbReference type="EMBL" id="NEX78800.1"/>
    </source>
</evidence>
<name>A0A6B3TR02_9BACI</name>
<keyword evidence="1" id="KW-1133">Transmembrane helix</keyword>
<evidence type="ECO:0000256" key="1">
    <source>
        <dbReference type="SAM" id="Phobius"/>
    </source>
</evidence>
<reference evidence="2" key="1">
    <citation type="submission" date="2020-02" db="EMBL/GenBank/DDBJ databases">
        <title>Bacillus sedimentmangrovi sp. nov., isolated from sediment of the mangrove ecosystem.</title>
        <authorList>
            <person name="Liu G."/>
        </authorList>
    </citation>
    <scope>NUCLEOTIDE SEQUENCE [LARGE SCALE GENOMIC DNA]</scope>
    <source>
        <strain evidence="2">SgZ-7</strain>
    </source>
</reference>
<sequence>MVSTYKIKITEIYKISLFLLLSIILGVFFGSLLDIDLSINRENINLIDIFLNNLIIGIVLVLFTSLVSYPIILFNGFFLGLNIFFAIQLFGAYKTFMTLIFHTPIEIFGWIVCIIASKRMFIFYKELFKKRVKVDLLLWVLKFVGGLILIYLVAAIIEYNVFKLLGGSKWLS</sequence>
<dbReference type="EMBL" id="JAAIUV010000010">
    <property type="protein sequence ID" value="NEX78800.1"/>
    <property type="molecule type" value="Genomic_DNA"/>
</dbReference>
<comment type="caution">
    <text evidence="2">The sequence shown here is derived from an EMBL/GenBank/DDBJ whole genome shotgun (WGS) entry which is preliminary data.</text>
</comment>
<dbReference type="Proteomes" id="UP000481621">
    <property type="component" value="Unassembled WGS sequence"/>
</dbReference>
<feature type="transmembrane region" description="Helical" evidence="1">
    <location>
        <begin position="136"/>
        <end position="157"/>
    </location>
</feature>
<keyword evidence="1" id="KW-0472">Membrane</keyword>
<gene>
    <name evidence="2" type="ORF">G4Z05_07865</name>
</gene>
<feature type="transmembrane region" description="Helical" evidence="1">
    <location>
        <begin position="71"/>
        <end position="90"/>
    </location>
</feature>
<feature type="transmembrane region" description="Helical" evidence="1">
    <location>
        <begin position="96"/>
        <end position="116"/>
    </location>
</feature>
<keyword evidence="1" id="KW-0812">Transmembrane</keyword>
<dbReference type="InterPro" id="IPR002798">
    <property type="entry name" value="SpoIIM-like"/>
</dbReference>
<evidence type="ECO:0008006" key="4">
    <source>
        <dbReference type="Google" id="ProtNLM"/>
    </source>
</evidence>
<dbReference type="RefSeq" id="WP_163251312.1">
    <property type="nucleotide sequence ID" value="NZ_JAAIUV010000010.1"/>
</dbReference>
<accession>A0A6B3TR02</accession>
<protein>
    <recommendedName>
        <fullName evidence="4">Stage II sporulation protein M</fullName>
    </recommendedName>
</protein>
<dbReference type="AlphaFoldDB" id="A0A6B3TR02"/>
<feature type="transmembrane region" description="Helical" evidence="1">
    <location>
        <begin position="44"/>
        <end position="64"/>
    </location>
</feature>